<dbReference type="Pfam" id="PF17779">
    <property type="entry name" value="WHD_NOD2"/>
    <property type="match status" value="1"/>
</dbReference>
<dbReference type="SMART" id="SM00368">
    <property type="entry name" value="LRR_RI"/>
    <property type="match status" value="8"/>
</dbReference>
<proteinExistence type="inferred from homology"/>
<feature type="domain" description="Pyrin" evidence="10">
    <location>
        <begin position="1"/>
        <end position="98"/>
    </location>
</feature>
<dbReference type="GeneID" id="106840966"/>
<keyword evidence="13" id="KW-1185">Reference proteome</keyword>
<dbReference type="Gene3D" id="3.80.10.10">
    <property type="entry name" value="Ribonuclease Inhibitor"/>
    <property type="match status" value="1"/>
</dbReference>
<dbReference type="RefSeq" id="XP_044615885.1">
    <property type="nucleotide sequence ID" value="XM_044759950.2"/>
</dbReference>
<dbReference type="InterPro" id="IPR007111">
    <property type="entry name" value="NACHT_NTPase"/>
</dbReference>
<evidence type="ECO:0000256" key="9">
    <source>
        <dbReference type="SAM" id="MobiDB-lite"/>
    </source>
</evidence>
<organism evidence="12 13">
    <name type="scientific">Equus asinus</name>
    <name type="common">Donkey</name>
    <name type="synonym">Equus africanus asinus</name>
    <dbReference type="NCBI Taxonomy" id="9793"/>
    <lineage>
        <taxon>Eukaryota</taxon>
        <taxon>Metazoa</taxon>
        <taxon>Chordata</taxon>
        <taxon>Craniata</taxon>
        <taxon>Vertebrata</taxon>
        <taxon>Euteleostomi</taxon>
        <taxon>Mammalia</taxon>
        <taxon>Eutheria</taxon>
        <taxon>Laurasiatheria</taxon>
        <taxon>Perissodactyla</taxon>
        <taxon>Equidae</taxon>
        <taxon>Equus</taxon>
    </lineage>
</organism>
<dbReference type="InterPro" id="IPR027417">
    <property type="entry name" value="P-loop_NTPase"/>
</dbReference>
<feature type="region of interest" description="Disordered" evidence="9">
    <location>
        <begin position="1056"/>
        <end position="1076"/>
    </location>
</feature>
<dbReference type="CTD" id="55655"/>
<evidence type="ECO:0000256" key="8">
    <source>
        <dbReference type="ARBA" id="ARBA00022859"/>
    </source>
</evidence>
<comment type="similarity">
    <text evidence="2">Belongs to the NLRP family.</text>
</comment>
<dbReference type="Pfam" id="PF17776">
    <property type="entry name" value="NLRC4_HD2"/>
    <property type="match status" value="1"/>
</dbReference>
<dbReference type="SMART" id="SM00382">
    <property type="entry name" value="AAA"/>
    <property type="match status" value="1"/>
</dbReference>
<dbReference type="FunFam" id="3.40.50.300:FF:001435">
    <property type="entry name" value="NACHT, LRR and PYD domains-containing protein 2"/>
    <property type="match status" value="1"/>
</dbReference>
<dbReference type="AlphaFoldDB" id="A0A9L0KA84"/>
<dbReference type="SUPFAM" id="SSF47986">
    <property type="entry name" value="DEATH domain"/>
    <property type="match status" value="1"/>
</dbReference>
<evidence type="ECO:0000256" key="5">
    <source>
        <dbReference type="ARBA" id="ARBA00022737"/>
    </source>
</evidence>
<accession>A0A9L0KA84</accession>
<dbReference type="InterPro" id="IPR011029">
    <property type="entry name" value="DEATH-like_dom_sf"/>
</dbReference>
<dbReference type="Pfam" id="PF05729">
    <property type="entry name" value="NACHT"/>
    <property type="match status" value="1"/>
</dbReference>
<sequence>MVTSGQLDFNLQPLLERLDQDELSQFKSLLRTLSLQDELQHIPQTEVEEASGKQLAEILTNRCPRNWVEMVTIQVFDKMNRTDLSERAKDELKEAALKSLQENKPPSLGITWTQESKRENLEEIQQHLKEKEEPELTPVQKEDITNSGEAKEGLEGENPGKQDKYRSIMKKKFCQIWEKNFWPGASENVHIVTQRYETLIPFCNPKMLTGPFPHTVVLHGPAGIGKTTLAKKLMLDWTQDNLAETFNAAFYLSCKELNHKGACTFAELISKNWPDLQDAVPEIFAQAQKVLFIIDGFDELRVPSGALIHDMCCDWQKQKPVPVLLGSLLKRKILPKATLLITTRPGTLRELRLLVEQPLFIEIEGFLELDRKAYFLKHFEEEVQALRAFDLMKSNAALFHLGSAPAVCWIVCTCMKLQMEKGEDPAPTCQTITSLFLHFLCSQFTSPPGSCPGPFLQVPVTALCLLAAEGIWTQTSMFDGEDLERLGVKESDFHPFLDKNILQKGKDCEGCYSFIHLSIQQFLAALFYVLEREEEEDGDSCRWDIGGVQKLLSKEERLKNPSLTHMGYFLFGLLNEKRARELETTFGCQVSLKIKQELLECRVKSTENKPLSVTEMQEVLYCLYESQEEQLVKDAMAHIKETSLHLKNKMDIIHASFCLQHCRNLQKISLQVEKGVFLENDTASESDTQVERFQNDEHVLPFWMGLCSIFGSNKNLIFLDISQSFLSTSSVKILCEKIASATCNLQKVVLKNISPADAYQNFCITFGGHKTLTHLTLQGNDQDDMFPSLCSVLRHPKCHLQYLSLVSCSATTHQWADLSSSLEINQSLTCLNLTANELLDEDAKLLYMTLRHPKCFLQRLSLENCHLTEASCKELSSALIVNQRLTHLCLAKNALGDGGVKLLCEGLSYPECQLQTLVLWYCNITSDGCNHLSTLLQQNSSLMHLDLGLNHIGIIGLKFLCEALKKPLCNLRCLWLWGCAITPFSCEDLSSALSSNQNLTTLDLGQNSLGYSGVKVLCDALKLQSCPLQTLRLKIDESDARIHKLLKEIKDSNPQLTIESDQDPENNRPSSRDFIF</sequence>
<dbReference type="SUPFAM" id="SSF52540">
    <property type="entry name" value="P-loop containing nucleoside triphosphate hydrolases"/>
    <property type="match status" value="1"/>
</dbReference>
<protein>
    <submittedName>
        <fullName evidence="12">NLR family pyrin domain containing 2</fullName>
    </submittedName>
</protein>
<evidence type="ECO:0000313" key="12">
    <source>
        <dbReference type="Ensembl" id="ENSEASP00005062274.1"/>
    </source>
</evidence>
<comment type="subcellular location">
    <subcellularLocation>
        <location evidence="1">Cytoplasm</location>
    </subcellularLocation>
</comment>
<dbReference type="InterPro" id="IPR004020">
    <property type="entry name" value="DAPIN"/>
</dbReference>
<dbReference type="InterPro" id="IPR032675">
    <property type="entry name" value="LRR_dom_sf"/>
</dbReference>
<reference evidence="12" key="2">
    <citation type="submission" date="2025-08" db="UniProtKB">
        <authorList>
            <consortium name="Ensembl"/>
        </authorList>
    </citation>
    <scope>IDENTIFICATION</scope>
</reference>
<gene>
    <name evidence="12" type="primary">NLRP2</name>
</gene>
<dbReference type="InterPro" id="IPR003593">
    <property type="entry name" value="AAA+_ATPase"/>
</dbReference>
<dbReference type="CDD" id="cd08320">
    <property type="entry name" value="Pyrin_NALPs"/>
    <property type="match status" value="1"/>
</dbReference>
<dbReference type="FunFam" id="3.80.10.10:FF:000437">
    <property type="entry name" value="NLR family pyrin domain-containing 2"/>
    <property type="match status" value="1"/>
</dbReference>
<reference evidence="12" key="3">
    <citation type="submission" date="2025-09" db="UniProtKB">
        <authorList>
            <consortium name="Ensembl"/>
        </authorList>
    </citation>
    <scope>IDENTIFICATION</scope>
</reference>
<dbReference type="FunFam" id="1.10.533.10:FF:000067">
    <property type="entry name" value="NLR family pyrin domain containing 2"/>
    <property type="match status" value="1"/>
</dbReference>
<dbReference type="PROSITE" id="PS50824">
    <property type="entry name" value="DAPIN"/>
    <property type="match status" value="1"/>
</dbReference>
<dbReference type="Pfam" id="PF02758">
    <property type="entry name" value="PYRIN"/>
    <property type="match status" value="1"/>
</dbReference>
<dbReference type="PROSITE" id="PS50837">
    <property type="entry name" value="NACHT"/>
    <property type="match status" value="1"/>
</dbReference>
<evidence type="ECO:0000256" key="2">
    <source>
        <dbReference type="ARBA" id="ARBA00008665"/>
    </source>
</evidence>
<keyword evidence="8" id="KW-0391">Immunity</keyword>
<evidence type="ECO:0000259" key="11">
    <source>
        <dbReference type="PROSITE" id="PS50837"/>
    </source>
</evidence>
<dbReference type="InterPro" id="IPR050637">
    <property type="entry name" value="NLRP_innate_immun_reg"/>
</dbReference>
<dbReference type="GO" id="GO:0032651">
    <property type="term" value="P:regulation of interleukin-1 beta production"/>
    <property type="evidence" value="ECO:0007669"/>
    <property type="project" value="UniProtKB-ARBA"/>
</dbReference>
<dbReference type="KEGG" id="eai:106840966"/>
<dbReference type="SMART" id="SM01289">
    <property type="entry name" value="PYRIN"/>
    <property type="match status" value="1"/>
</dbReference>
<dbReference type="GO" id="GO:0005524">
    <property type="term" value="F:ATP binding"/>
    <property type="evidence" value="ECO:0007669"/>
    <property type="project" value="UniProtKB-KW"/>
</dbReference>
<dbReference type="Pfam" id="PF13516">
    <property type="entry name" value="LRR_6"/>
    <property type="match status" value="3"/>
</dbReference>
<dbReference type="SUPFAM" id="SSF52047">
    <property type="entry name" value="RNI-like"/>
    <property type="match status" value="1"/>
</dbReference>
<evidence type="ECO:0000313" key="13">
    <source>
        <dbReference type="Proteomes" id="UP000694387"/>
    </source>
</evidence>
<dbReference type="Gene3D" id="1.10.533.10">
    <property type="entry name" value="Death Domain, Fas"/>
    <property type="match status" value="1"/>
</dbReference>
<evidence type="ECO:0000259" key="10">
    <source>
        <dbReference type="PROSITE" id="PS50824"/>
    </source>
</evidence>
<evidence type="ECO:0000256" key="1">
    <source>
        <dbReference type="ARBA" id="ARBA00004496"/>
    </source>
</evidence>
<dbReference type="GO" id="GO:0005829">
    <property type="term" value="C:cytosol"/>
    <property type="evidence" value="ECO:0007669"/>
    <property type="project" value="UniProtKB-ARBA"/>
</dbReference>
<feature type="domain" description="NACHT" evidence="11">
    <location>
        <begin position="214"/>
        <end position="412"/>
    </location>
</feature>
<dbReference type="GO" id="GO:0002376">
    <property type="term" value="P:immune system process"/>
    <property type="evidence" value="ECO:0007669"/>
    <property type="project" value="UniProtKB-KW"/>
</dbReference>
<dbReference type="GO" id="GO:1901223">
    <property type="term" value="P:negative regulation of non-canonical NF-kappaB signal transduction"/>
    <property type="evidence" value="ECO:0007669"/>
    <property type="project" value="UniProtKB-ARBA"/>
</dbReference>
<evidence type="ECO:0000256" key="4">
    <source>
        <dbReference type="ARBA" id="ARBA00022614"/>
    </source>
</evidence>
<feature type="region of interest" description="Disordered" evidence="9">
    <location>
        <begin position="128"/>
        <end position="162"/>
    </location>
</feature>
<dbReference type="GeneTree" id="ENSGT00940000161714"/>
<evidence type="ECO:0000256" key="7">
    <source>
        <dbReference type="ARBA" id="ARBA00022840"/>
    </source>
</evidence>
<name>A0A9L0KA84_EQUAS</name>
<dbReference type="InterPro" id="IPR041267">
    <property type="entry name" value="NLRP_HD2"/>
</dbReference>
<keyword evidence="6" id="KW-0547">Nucleotide-binding</keyword>
<dbReference type="Proteomes" id="UP000694387">
    <property type="component" value="Chromosome 26"/>
</dbReference>
<keyword evidence="7" id="KW-0067">ATP-binding</keyword>
<keyword evidence="4" id="KW-0433">Leucine-rich repeat</keyword>
<dbReference type="Ensembl" id="ENSEAST00005060714.1">
    <property type="protein sequence ID" value="ENSEASP00005062274.1"/>
    <property type="gene ID" value="ENSEASG00005038452.1"/>
</dbReference>
<dbReference type="InterPro" id="IPR041075">
    <property type="entry name" value="NOD1/2_WH"/>
</dbReference>
<dbReference type="PANTHER" id="PTHR45690:SF14">
    <property type="entry name" value="NACHT, LRR AND PYD DOMAINS-CONTAINING PROTEIN 2"/>
    <property type="match status" value="1"/>
</dbReference>
<reference evidence="12 13" key="1">
    <citation type="journal article" date="2020" name="Nat. Commun.">
        <title>Donkey genomes provide new insights into domestication and selection for coat color.</title>
        <authorList>
            <person name="Wang"/>
            <person name="C."/>
            <person name="Li"/>
            <person name="H."/>
            <person name="Guo"/>
            <person name="Y."/>
            <person name="Huang"/>
            <person name="J."/>
            <person name="Sun"/>
            <person name="Y."/>
            <person name="Min"/>
            <person name="J."/>
            <person name="Wang"/>
            <person name="J."/>
            <person name="Fang"/>
            <person name="X."/>
            <person name="Zhao"/>
            <person name="Z."/>
            <person name="Wang"/>
            <person name="S."/>
            <person name="Zhang"/>
            <person name="Y."/>
            <person name="Liu"/>
            <person name="Q."/>
            <person name="Jiang"/>
            <person name="Q."/>
            <person name="Wang"/>
            <person name="X."/>
            <person name="Guo"/>
            <person name="Y."/>
            <person name="Yang"/>
            <person name="C."/>
            <person name="Wang"/>
            <person name="Y."/>
            <person name="Tian"/>
            <person name="F."/>
            <person name="Zhuang"/>
            <person name="G."/>
            <person name="Fan"/>
            <person name="Y."/>
            <person name="Gao"/>
            <person name="Q."/>
            <person name="Li"/>
            <person name="Y."/>
            <person name="Ju"/>
            <person name="Z."/>
            <person name="Li"/>
            <person name="J."/>
            <person name="Li"/>
            <person name="R."/>
            <person name="Hou"/>
            <person name="M."/>
            <person name="Yang"/>
            <person name="G."/>
            <person name="Liu"/>
            <person name="G."/>
            <person name="Liu"/>
            <person name="W."/>
            <person name="Guo"/>
            <person name="J."/>
            <person name="Pan"/>
            <person name="S."/>
            <person name="Fan"/>
            <person name="G."/>
            <person name="Zhang"/>
            <person name="W."/>
            <person name="Zhang"/>
            <person name="R."/>
            <person name="Yu"/>
            <person name="J."/>
            <person name="Zhang"/>
            <person name="X."/>
            <person name="Yin"/>
            <person name="Q."/>
            <person name="Ji"/>
            <person name="C."/>
            <person name="Jin"/>
            <person name="Y."/>
            <person name="Yue"/>
            <person name="G."/>
            <person name="Liu"/>
            <person name="M."/>
            <person name="Xu"/>
            <person name="J."/>
            <person name="Liu"/>
            <person name="S."/>
            <person name="Jordana"/>
            <person name="J."/>
            <person name="Noce"/>
            <person name="A."/>
            <person name="Amills"/>
            <person name="M."/>
            <person name="Wu"/>
            <person name="D.D."/>
            <person name="Li"/>
            <person name="S."/>
            <person name="Zhou"/>
            <person name="X. and Zhong"/>
            <person name="J."/>
        </authorList>
    </citation>
    <scope>NUCLEOTIDE SEQUENCE [LARGE SCALE GENOMIC DNA]</scope>
</reference>
<evidence type="ECO:0000256" key="3">
    <source>
        <dbReference type="ARBA" id="ARBA00022490"/>
    </source>
</evidence>
<keyword evidence="5" id="KW-0677">Repeat</keyword>
<dbReference type="FunFam" id="3.80.10.10:FF:001092">
    <property type="entry name" value="NACHT, LRR and PYD domains-containing protein 2"/>
    <property type="match status" value="1"/>
</dbReference>
<keyword evidence="3" id="KW-0963">Cytoplasm</keyword>
<dbReference type="Gene3D" id="3.40.50.300">
    <property type="entry name" value="P-loop containing nucleotide triphosphate hydrolases"/>
    <property type="match status" value="1"/>
</dbReference>
<dbReference type="GO" id="GO:0050727">
    <property type="term" value="P:regulation of inflammatory response"/>
    <property type="evidence" value="ECO:0007669"/>
    <property type="project" value="TreeGrafter"/>
</dbReference>
<dbReference type="InterPro" id="IPR001611">
    <property type="entry name" value="Leu-rich_rpt"/>
</dbReference>
<evidence type="ECO:0000256" key="6">
    <source>
        <dbReference type="ARBA" id="ARBA00022741"/>
    </source>
</evidence>
<dbReference type="PANTHER" id="PTHR45690">
    <property type="entry name" value="NACHT, LRR AND PYD DOMAINS-CONTAINING PROTEIN 12"/>
    <property type="match status" value="1"/>
</dbReference>